<dbReference type="PANTHER" id="PTHR15020:SF50">
    <property type="entry name" value="UPF0659 PROTEIN YMR090W"/>
    <property type="match status" value="1"/>
</dbReference>
<protein>
    <submittedName>
        <fullName evidence="2">SDR family oxidoreductase</fullName>
    </submittedName>
</protein>
<dbReference type="PANTHER" id="PTHR15020">
    <property type="entry name" value="FLAVIN REDUCTASE-RELATED"/>
    <property type="match status" value="1"/>
</dbReference>
<dbReference type="EMBL" id="JAFFJS010000001">
    <property type="protein sequence ID" value="MBM9432561.1"/>
    <property type="molecule type" value="Genomic_DNA"/>
</dbReference>
<organism evidence="2 3">
    <name type="scientific">Flaviflexus equikiangi</name>
    <dbReference type="NCBI Taxonomy" id="2758573"/>
    <lineage>
        <taxon>Bacteria</taxon>
        <taxon>Bacillati</taxon>
        <taxon>Actinomycetota</taxon>
        <taxon>Actinomycetes</taxon>
        <taxon>Actinomycetales</taxon>
        <taxon>Actinomycetaceae</taxon>
        <taxon>Flaviflexus</taxon>
    </lineage>
</organism>
<evidence type="ECO:0000259" key="1">
    <source>
        <dbReference type="Pfam" id="PF13460"/>
    </source>
</evidence>
<reference evidence="3" key="1">
    <citation type="submission" date="2021-02" db="EMBL/GenBank/DDBJ databases">
        <title>Leucobacter sp. CX169.</title>
        <authorList>
            <person name="Cheng Y."/>
        </authorList>
    </citation>
    <scope>NUCLEOTIDE SEQUENCE [LARGE SCALE GENOMIC DNA]</scope>
    <source>
        <strain evidence="3">JY899</strain>
    </source>
</reference>
<evidence type="ECO:0000313" key="3">
    <source>
        <dbReference type="Proteomes" id="UP000705983"/>
    </source>
</evidence>
<evidence type="ECO:0000313" key="2">
    <source>
        <dbReference type="EMBL" id="MBM9432561.1"/>
    </source>
</evidence>
<dbReference type="Proteomes" id="UP000705983">
    <property type="component" value="Unassembled WGS sequence"/>
</dbReference>
<comment type="caution">
    <text evidence="2">The sequence shown here is derived from an EMBL/GenBank/DDBJ whole genome shotgun (WGS) entry which is preliminary data.</text>
</comment>
<sequence>MSNYLIIGGHGKIALLASRLLVTDGHSVTSIIRNPDHVRDVEDTGATALVLDVEDATIDDLTHAVRGHDAIVWSAGAGGGNPARTMAVDYSAAVRSMDAATLAGVSRYVMVSYLHASLDHGIPETEPFYAYAQAKAMADDHLRSSGLEYTILGPGSLTNDEASGKIAVHEEKTPGPAETSRGNVALVIRAVLGQPSTSGSTIGFSDGETPINAVI</sequence>
<dbReference type="Pfam" id="PF13460">
    <property type="entry name" value="NAD_binding_10"/>
    <property type="match status" value="1"/>
</dbReference>
<proteinExistence type="predicted"/>
<dbReference type="SUPFAM" id="SSF51735">
    <property type="entry name" value="NAD(P)-binding Rossmann-fold domains"/>
    <property type="match status" value="1"/>
</dbReference>
<name>A0ABS2TD24_9ACTO</name>
<dbReference type="InterPro" id="IPR036291">
    <property type="entry name" value="NAD(P)-bd_dom_sf"/>
</dbReference>
<feature type="domain" description="NAD(P)-binding" evidence="1">
    <location>
        <begin position="8"/>
        <end position="195"/>
    </location>
</feature>
<gene>
    <name evidence="2" type="ORF">JVW63_02430</name>
</gene>
<dbReference type="Gene3D" id="3.40.50.720">
    <property type="entry name" value="NAD(P)-binding Rossmann-like Domain"/>
    <property type="match status" value="1"/>
</dbReference>
<accession>A0ABS2TD24</accession>
<dbReference type="CDD" id="cd05243">
    <property type="entry name" value="SDR_a5"/>
    <property type="match status" value="1"/>
</dbReference>
<dbReference type="RefSeq" id="WP_187996067.1">
    <property type="nucleotide sequence ID" value="NZ_JACEXG010000001.1"/>
</dbReference>
<dbReference type="InterPro" id="IPR016040">
    <property type="entry name" value="NAD(P)-bd_dom"/>
</dbReference>
<keyword evidence="3" id="KW-1185">Reference proteome</keyword>